<dbReference type="Gene3D" id="1.10.101.10">
    <property type="entry name" value="PGBD-like superfamily/PGBD"/>
    <property type="match status" value="2"/>
</dbReference>
<evidence type="ECO:0000259" key="2">
    <source>
        <dbReference type="Pfam" id="PF01471"/>
    </source>
</evidence>
<keyword evidence="1" id="KW-0732">Signal</keyword>
<reference evidence="3" key="1">
    <citation type="submission" date="2024-07" db="EMBL/GenBank/DDBJ databases">
        <title>Identification and characteristics of an arsenic-resistant bacterial isolate, which belongs to a novel species.</title>
        <authorList>
            <person name="Juszczyk A."/>
            <person name="Kowalczyk A."/>
            <person name="Was K."/>
            <person name="Kosowicz W."/>
            <person name="Budzyn A."/>
            <person name="Latowski D."/>
        </authorList>
    </citation>
    <scope>NUCLEOTIDE SEQUENCE</scope>
    <source>
        <strain evidence="3">As8PL</strain>
    </source>
</reference>
<dbReference type="InterPro" id="IPR002477">
    <property type="entry name" value="Peptidoglycan-bd-like"/>
</dbReference>
<dbReference type="AlphaFoldDB" id="A0AB39BVP8"/>
<dbReference type="RefSeq" id="WP_368505002.1">
    <property type="nucleotide sequence ID" value="NZ_CP162551.1"/>
</dbReference>
<protein>
    <submittedName>
        <fullName evidence="3">Peptidoglycan-binding protein</fullName>
    </submittedName>
</protein>
<dbReference type="SUPFAM" id="SSF47090">
    <property type="entry name" value="PGBD-like"/>
    <property type="match status" value="2"/>
</dbReference>
<feature type="signal peptide" evidence="1">
    <location>
        <begin position="1"/>
        <end position="27"/>
    </location>
</feature>
<feature type="domain" description="Peptidoglycan binding-like" evidence="2">
    <location>
        <begin position="124"/>
        <end position="180"/>
    </location>
</feature>
<feature type="chain" id="PRO_5044221096" evidence="1">
    <location>
        <begin position="28"/>
        <end position="186"/>
    </location>
</feature>
<proteinExistence type="predicted"/>
<evidence type="ECO:0000313" key="3">
    <source>
        <dbReference type="EMBL" id="XDI37673.1"/>
    </source>
</evidence>
<name>A0AB39BVP8_9BACI</name>
<dbReference type="InterPro" id="IPR036366">
    <property type="entry name" value="PGBDSf"/>
</dbReference>
<feature type="domain" description="Peptidoglycan binding-like" evidence="2">
    <location>
        <begin position="49"/>
        <end position="105"/>
    </location>
</feature>
<evidence type="ECO:0000256" key="1">
    <source>
        <dbReference type="SAM" id="SignalP"/>
    </source>
</evidence>
<gene>
    <name evidence="3" type="ORF">AB3N04_04970</name>
</gene>
<dbReference type="EMBL" id="CP162551">
    <property type="protein sequence ID" value="XDI37673.1"/>
    <property type="molecule type" value="Genomic_DNA"/>
</dbReference>
<organism evidence="3">
    <name type="scientific">Alkalihalophilus sp. As8PL</name>
    <dbReference type="NCBI Taxonomy" id="3237103"/>
    <lineage>
        <taxon>Bacteria</taxon>
        <taxon>Bacillati</taxon>
        <taxon>Bacillota</taxon>
        <taxon>Bacilli</taxon>
        <taxon>Bacillales</taxon>
        <taxon>Bacillaceae</taxon>
        <taxon>Alkalihalophilus</taxon>
    </lineage>
</organism>
<dbReference type="Pfam" id="PF01471">
    <property type="entry name" value="PG_binding_1"/>
    <property type="match status" value="2"/>
</dbReference>
<sequence length="186" mass="20193">MKKWKKVSAAILTASVLMVGIPAGVGAQENIPYIFDLSQSGTLKEGSKGENVKIMQRALNREMGAKLTEDGVYGPKTKTAVLTFQKSKSELTNDGIYGPKTHAALSLEFNTFGFADEVLREGSRGEAVKTLQKGLNDMSYNVAEDGIYGPKTKEAVIKFQQRFPDLANDGIFGPKTKNVMDKVLNG</sequence>
<accession>A0AB39BVP8</accession>
<dbReference type="InterPro" id="IPR036365">
    <property type="entry name" value="PGBD-like_sf"/>
</dbReference>